<reference evidence="1 2" key="1">
    <citation type="journal article" date="2015" name="Front. Microbiol.">
        <title>Genome sequence of the plant growth promoting endophytic yeast Rhodotorula graminis WP1.</title>
        <authorList>
            <person name="Firrincieli A."/>
            <person name="Otillar R."/>
            <person name="Salamov A."/>
            <person name="Schmutz J."/>
            <person name="Khan Z."/>
            <person name="Redman R.S."/>
            <person name="Fleck N.D."/>
            <person name="Lindquist E."/>
            <person name="Grigoriev I.V."/>
            <person name="Doty S.L."/>
        </authorList>
    </citation>
    <scope>NUCLEOTIDE SEQUENCE [LARGE SCALE GENOMIC DNA]</scope>
    <source>
        <strain evidence="1 2">WP1</strain>
    </source>
</reference>
<dbReference type="GeneID" id="28974958"/>
<dbReference type="EMBL" id="KQ474080">
    <property type="protein sequence ID" value="KPV74428.1"/>
    <property type="molecule type" value="Genomic_DNA"/>
</dbReference>
<keyword evidence="2" id="KW-1185">Reference proteome</keyword>
<sequence length="151" mass="17104">MTGRPQHLGKELPSSVDLAISDLEFAYVKHNDHARAADDLVTTWLWHAKGLLKEHTDGWTTEQWSAVQRELVNVKNSVARGAQHQALPDLRSPHTRHMVPILGALEDAAVAARRLEEALHSGLGEDHYDRSLSRRRMADDERFGSHTSRRY</sequence>
<gene>
    <name evidence="1" type="ORF">RHOBADRAFT_44918</name>
</gene>
<dbReference type="Proteomes" id="UP000053890">
    <property type="component" value="Unassembled WGS sequence"/>
</dbReference>
<evidence type="ECO:0000313" key="2">
    <source>
        <dbReference type="Proteomes" id="UP000053890"/>
    </source>
</evidence>
<proteinExistence type="predicted"/>
<evidence type="ECO:0000313" key="1">
    <source>
        <dbReference type="EMBL" id="KPV74428.1"/>
    </source>
</evidence>
<protein>
    <submittedName>
        <fullName evidence="1">Uncharacterized protein</fullName>
    </submittedName>
</protein>
<accession>A0A194S124</accession>
<dbReference type="RefSeq" id="XP_018270477.1">
    <property type="nucleotide sequence ID" value="XM_018414510.1"/>
</dbReference>
<dbReference type="AlphaFoldDB" id="A0A194S124"/>
<name>A0A194S124_RHOGW</name>
<organism evidence="1 2">
    <name type="scientific">Rhodotorula graminis (strain WP1)</name>
    <dbReference type="NCBI Taxonomy" id="578459"/>
    <lineage>
        <taxon>Eukaryota</taxon>
        <taxon>Fungi</taxon>
        <taxon>Dikarya</taxon>
        <taxon>Basidiomycota</taxon>
        <taxon>Pucciniomycotina</taxon>
        <taxon>Microbotryomycetes</taxon>
        <taxon>Sporidiobolales</taxon>
        <taxon>Sporidiobolaceae</taxon>
        <taxon>Rhodotorula</taxon>
    </lineage>
</organism>